<keyword evidence="1" id="KW-0812">Transmembrane</keyword>
<keyword evidence="1" id="KW-1133">Transmembrane helix</keyword>
<dbReference type="AlphaFoldDB" id="A0A371YUM9"/>
<dbReference type="OrthoDB" id="6713141at2"/>
<name>A0A371YUM9_9GAMM</name>
<dbReference type="RefSeq" id="WP_107006773.1">
    <property type="nucleotide sequence ID" value="NZ_JBHRSF010000005.1"/>
</dbReference>
<reference evidence="2" key="4">
    <citation type="submission" date="2024-09" db="EMBL/GenBank/DDBJ databases">
        <authorList>
            <person name="Sun Q."/>
            <person name="Mori K."/>
        </authorList>
    </citation>
    <scope>NUCLEOTIDE SEQUENCE</scope>
    <source>
        <strain evidence="2">KCTC 62575</strain>
    </source>
</reference>
<evidence type="ECO:0000256" key="1">
    <source>
        <dbReference type="SAM" id="Phobius"/>
    </source>
</evidence>
<protein>
    <submittedName>
        <fullName evidence="3">Uncharacterized protein</fullName>
    </submittedName>
</protein>
<evidence type="ECO:0000313" key="3">
    <source>
        <dbReference type="EMBL" id="RFC85175.1"/>
    </source>
</evidence>
<dbReference type="Proteomes" id="UP000240957">
    <property type="component" value="Unassembled WGS sequence"/>
</dbReference>
<feature type="transmembrane region" description="Helical" evidence="1">
    <location>
        <begin position="69"/>
        <end position="89"/>
    </location>
</feature>
<feature type="transmembrane region" description="Helical" evidence="1">
    <location>
        <begin position="12"/>
        <end position="29"/>
    </location>
</feature>
<sequence length="124" mass="14392">MLDFWYSERCTRQVKLIVSIMLCIVIFYCSNIEKLSPIFVGIGLVLGMALHVLYRAASQQTAQNPQKKWMKIAAVYLPIFIQITIIYWFLKQSNFVYLAIQALGFMMLGLVLISNYQNRSKRSD</sequence>
<accession>A0A371YUM9</accession>
<feature type="transmembrane region" description="Helical" evidence="1">
    <location>
        <begin position="95"/>
        <end position="113"/>
    </location>
</feature>
<dbReference type="EMBL" id="PYIX02000002">
    <property type="protein sequence ID" value="RFC85175.1"/>
    <property type="molecule type" value="Genomic_DNA"/>
</dbReference>
<comment type="caution">
    <text evidence="3">The sequence shown here is derived from an EMBL/GenBank/DDBJ whole genome shotgun (WGS) entry which is preliminary data.</text>
</comment>
<reference evidence="3 4" key="2">
    <citation type="submission" date="2018-08" db="EMBL/GenBank/DDBJ databases">
        <title>The draft genome of Acinetobacter sichuanensis strain WCHAc060041.</title>
        <authorList>
            <person name="Qin J."/>
            <person name="Feng Y."/>
            <person name="Zong Z."/>
        </authorList>
    </citation>
    <scope>NUCLEOTIDE SEQUENCE [LARGE SCALE GENOMIC DNA]</scope>
    <source>
        <strain evidence="3 4">WCHAc060041</strain>
    </source>
</reference>
<reference evidence="2" key="1">
    <citation type="journal article" date="2014" name="Int. J. Syst. Evol. Microbiol.">
        <title>Complete genome of a new Firmicutes species belonging to the dominant human colonic microbiota ('Ruminococcus bicirculans') reveals two chromosomes and a selective capacity to utilize plant glucans.</title>
        <authorList>
            <consortium name="NISC Comparative Sequencing Program"/>
            <person name="Wegmann U."/>
            <person name="Louis P."/>
            <person name="Goesmann A."/>
            <person name="Henrissat B."/>
            <person name="Duncan S.H."/>
            <person name="Flint H.J."/>
        </authorList>
    </citation>
    <scope>NUCLEOTIDE SEQUENCE</scope>
    <source>
        <strain evidence="2">KCTC 62575</strain>
    </source>
</reference>
<keyword evidence="5" id="KW-1185">Reference proteome</keyword>
<dbReference type="Proteomes" id="UP001595455">
    <property type="component" value="Unassembled WGS sequence"/>
</dbReference>
<reference evidence="5" key="3">
    <citation type="journal article" date="2019" name="Int. J. Syst. Evol. Microbiol.">
        <title>The Global Catalogue of Microorganisms (GCM) 10K type strain sequencing project: providing services to taxonomists for standard genome sequencing and annotation.</title>
        <authorList>
            <consortium name="The Broad Institute Genomics Platform"/>
            <consortium name="The Broad Institute Genome Sequencing Center for Infectious Disease"/>
            <person name="Wu L."/>
            <person name="Ma J."/>
        </authorList>
    </citation>
    <scope>NUCLEOTIDE SEQUENCE [LARGE SCALE GENOMIC DNA]</scope>
    <source>
        <strain evidence="5">KCTC 62575</strain>
    </source>
</reference>
<evidence type="ECO:0000313" key="2">
    <source>
        <dbReference type="EMBL" id="MFC2994111.1"/>
    </source>
</evidence>
<dbReference type="EMBL" id="JBHRSF010000005">
    <property type="protein sequence ID" value="MFC2994111.1"/>
    <property type="molecule type" value="Genomic_DNA"/>
</dbReference>
<gene>
    <name evidence="2" type="ORF">ACFODO_02260</name>
    <name evidence="3" type="ORF">C9E89_001995</name>
</gene>
<feature type="transmembrane region" description="Helical" evidence="1">
    <location>
        <begin position="35"/>
        <end position="57"/>
    </location>
</feature>
<evidence type="ECO:0000313" key="4">
    <source>
        <dbReference type="Proteomes" id="UP000240957"/>
    </source>
</evidence>
<proteinExistence type="predicted"/>
<organism evidence="3 4">
    <name type="scientific">Acinetobacter sichuanensis</name>
    <dbReference type="NCBI Taxonomy" id="2136183"/>
    <lineage>
        <taxon>Bacteria</taxon>
        <taxon>Pseudomonadati</taxon>
        <taxon>Pseudomonadota</taxon>
        <taxon>Gammaproteobacteria</taxon>
        <taxon>Moraxellales</taxon>
        <taxon>Moraxellaceae</taxon>
        <taxon>Acinetobacter</taxon>
    </lineage>
</organism>
<evidence type="ECO:0000313" key="5">
    <source>
        <dbReference type="Proteomes" id="UP001595455"/>
    </source>
</evidence>
<keyword evidence="1" id="KW-0472">Membrane</keyword>